<gene>
    <name evidence="2" type="ORF">JOF48_002257</name>
</gene>
<dbReference type="EMBL" id="JAGIOI010000001">
    <property type="protein sequence ID" value="MBP2413458.1"/>
    <property type="molecule type" value="Genomic_DNA"/>
</dbReference>
<reference evidence="2 3" key="1">
    <citation type="submission" date="2021-03" db="EMBL/GenBank/DDBJ databases">
        <title>Sequencing the genomes of 1000 actinobacteria strains.</title>
        <authorList>
            <person name="Klenk H.-P."/>
        </authorList>
    </citation>
    <scope>NUCLEOTIDE SEQUENCE [LARGE SCALE GENOMIC DNA]</scope>
    <source>
        <strain evidence="2 3">DSM 16005</strain>
    </source>
</reference>
<dbReference type="Gene3D" id="6.10.250.660">
    <property type="match status" value="1"/>
</dbReference>
<name>A0ABS4YZN4_9MICC</name>
<dbReference type="InterPro" id="IPR019933">
    <property type="entry name" value="DivIVA_domain"/>
</dbReference>
<sequence>MRSSDIANVSFATTRLHEGYAIPEVDAFLKTVRNAIRKWEAGERGGLVAVDVVNARFTPVKFFKAYNEMQVDDFLDEVVATLAAYESATEPDGGAGEAPGPDGTPAASAEPETDAEPEASAAAETDAEPEATPEAKPDAGPGRASDSGNAAKD</sequence>
<dbReference type="NCBIfam" id="TIGR03544">
    <property type="entry name" value="DivI1A_domain"/>
    <property type="match status" value="2"/>
</dbReference>
<organism evidence="2 3">
    <name type="scientific">Arthrobacter stackebrandtii</name>
    <dbReference type="NCBI Taxonomy" id="272161"/>
    <lineage>
        <taxon>Bacteria</taxon>
        <taxon>Bacillati</taxon>
        <taxon>Actinomycetota</taxon>
        <taxon>Actinomycetes</taxon>
        <taxon>Micrococcales</taxon>
        <taxon>Micrococcaceae</taxon>
        <taxon>Arthrobacter</taxon>
    </lineage>
</organism>
<proteinExistence type="predicted"/>
<keyword evidence="3" id="KW-1185">Reference proteome</keyword>
<evidence type="ECO:0000313" key="2">
    <source>
        <dbReference type="EMBL" id="MBP2413458.1"/>
    </source>
</evidence>
<accession>A0ABS4YZN4</accession>
<feature type="compositionally biased region" description="Low complexity" evidence="1">
    <location>
        <begin position="88"/>
        <end position="110"/>
    </location>
</feature>
<comment type="caution">
    <text evidence="2">The sequence shown here is derived from an EMBL/GenBank/DDBJ whole genome shotgun (WGS) entry which is preliminary data.</text>
</comment>
<evidence type="ECO:0000313" key="3">
    <source>
        <dbReference type="Proteomes" id="UP000711614"/>
    </source>
</evidence>
<evidence type="ECO:0000256" key="1">
    <source>
        <dbReference type="SAM" id="MobiDB-lite"/>
    </source>
</evidence>
<dbReference type="Proteomes" id="UP000711614">
    <property type="component" value="Unassembled WGS sequence"/>
</dbReference>
<protein>
    <submittedName>
        <fullName evidence="2">DivIVA domain-containing protein</fullName>
    </submittedName>
</protein>
<feature type="region of interest" description="Disordered" evidence="1">
    <location>
        <begin position="86"/>
        <end position="153"/>
    </location>
</feature>
<dbReference type="RefSeq" id="WP_209680749.1">
    <property type="nucleotide sequence ID" value="NZ_JAGIOI010000001.1"/>
</dbReference>